<feature type="non-terminal residue" evidence="2">
    <location>
        <position position="1"/>
    </location>
</feature>
<evidence type="ECO:0000259" key="1">
    <source>
        <dbReference type="Pfam" id="PF01882"/>
    </source>
</evidence>
<organism evidence="2 3">
    <name type="scientific">Methylocystis borbori</name>
    <dbReference type="NCBI Taxonomy" id="3118750"/>
    <lineage>
        <taxon>Bacteria</taxon>
        <taxon>Pseudomonadati</taxon>
        <taxon>Pseudomonadota</taxon>
        <taxon>Alphaproteobacteria</taxon>
        <taxon>Hyphomicrobiales</taxon>
        <taxon>Methylocystaceae</taxon>
        <taxon>Methylocystis</taxon>
    </lineage>
</organism>
<keyword evidence="3" id="KW-1185">Reference proteome</keyword>
<dbReference type="Pfam" id="PF01882">
    <property type="entry name" value="DUF58"/>
    <property type="match status" value="1"/>
</dbReference>
<feature type="domain" description="DUF58" evidence="1">
    <location>
        <begin position="18"/>
        <end position="107"/>
    </location>
</feature>
<dbReference type="Proteomes" id="UP001350748">
    <property type="component" value="Unassembled WGS sequence"/>
</dbReference>
<evidence type="ECO:0000313" key="2">
    <source>
        <dbReference type="EMBL" id="MEF3366444.1"/>
    </source>
</evidence>
<name>A0ABU7XH10_9HYPH</name>
<proteinExistence type="predicted"/>
<evidence type="ECO:0000313" key="3">
    <source>
        <dbReference type="Proteomes" id="UP001350748"/>
    </source>
</evidence>
<reference evidence="2 3" key="1">
    <citation type="submission" date="2024-02" db="EMBL/GenBank/DDBJ databases">
        <authorList>
            <person name="Grouzdev D."/>
        </authorList>
    </citation>
    <scope>NUCLEOTIDE SEQUENCE [LARGE SCALE GENOMIC DNA]</scope>
    <source>
        <strain evidence="2 3">9N</strain>
    </source>
</reference>
<gene>
    <name evidence="2" type="ORF">V3H18_07845</name>
</gene>
<dbReference type="EMBL" id="JAZHYN010000017">
    <property type="protein sequence ID" value="MEF3366444.1"/>
    <property type="molecule type" value="Genomic_DNA"/>
</dbReference>
<protein>
    <submittedName>
        <fullName evidence="2">MxaS protein</fullName>
    </submittedName>
</protein>
<sequence>AEHVAAAPCFGASARGVLDAAALIGAQRKLVVVISDFRLPSSLLKEMFDALAAHDVTPIMLADSQEEALPEWGLSEIADLEDGRRRLVVMRPALRRRWREQEAARRAALSRLSRRHGRELFIVTDRIDAPRLTRHLMAA</sequence>
<comment type="caution">
    <text evidence="2">The sequence shown here is derived from an EMBL/GenBank/DDBJ whole genome shotgun (WGS) entry which is preliminary data.</text>
</comment>
<dbReference type="InterPro" id="IPR002881">
    <property type="entry name" value="DUF58"/>
</dbReference>
<accession>A0ABU7XH10</accession>